<evidence type="ECO:0000256" key="2">
    <source>
        <dbReference type="ARBA" id="ARBA00022603"/>
    </source>
</evidence>
<dbReference type="GO" id="GO:0005739">
    <property type="term" value="C:mitochondrion"/>
    <property type="evidence" value="ECO:0007669"/>
    <property type="project" value="UniProtKB-SubCell"/>
</dbReference>
<organism evidence="5">
    <name type="scientific">hydrothermal vent metagenome</name>
    <dbReference type="NCBI Taxonomy" id="652676"/>
    <lineage>
        <taxon>unclassified sequences</taxon>
        <taxon>metagenomes</taxon>
        <taxon>ecological metagenomes</taxon>
    </lineage>
</organism>
<evidence type="ECO:0000256" key="1">
    <source>
        <dbReference type="ARBA" id="ARBA00004173"/>
    </source>
</evidence>
<evidence type="ECO:0000256" key="4">
    <source>
        <dbReference type="ARBA" id="ARBA00023128"/>
    </source>
</evidence>
<protein>
    <submittedName>
        <fullName evidence="5">SAM-dependent methyltransferase, MidA</fullName>
    </submittedName>
</protein>
<dbReference type="Gene3D" id="3.40.50.12710">
    <property type="match status" value="1"/>
</dbReference>
<evidence type="ECO:0000256" key="3">
    <source>
        <dbReference type="ARBA" id="ARBA00022679"/>
    </source>
</evidence>
<proteinExistence type="predicted"/>
<dbReference type="GO" id="GO:0032259">
    <property type="term" value="P:methylation"/>
    <property type="evidence" value="ECO:0007669"/>
    <property type="project" value="UniProtKB-KW"/>
</dbReference>
<dbReference type="PANTHER" id="PTHR12049">
    <property type="entry name" value="PROTEIN ARGININE METHYLTRANSFERASE NDUFAF7, MITOCHONDRIAL"/>
    <property type="match status" value="1"/>
</dbReference>
<dbReference type="InterPro" id="IPR038375">
    <property type="entry name" value="NDUFAF7_sf"/>
</dbReference>
<dbReference type="EMBL" id="UOFP01000301">
    <property type="protein sequence ID" value="VAW89980.1"/>
    <property type="molecule type" value="Genomic_DNA"/>
</dbReference>
<keyword evidence="4" id="KW-0496">Mitochondrion</keyword>
<dbReference type="PANTHER" id="PTHR12049:SF7">
    <property type="entry name" value="PROTEIN ARGININE METHYLTRANSFERASE NDUFAF7, MITOCHONDRIAL"/>
    <property type="match status" value="1"/>
</dbReference>
<dbReference type="SUPFAM" id="SSF53335">
    <property type="entry name" value="S-adenosyl-L-methionine-dependent methyltransferases"/>
    <property type="match status" value="1"/>
</dbReference>
<name>A0A3B0ZLG1_9ZZZZ</name>
<comment type="subcellular location">
    <subcellularLocation>
        <location evidence="1">Mitochondrion</location>
    </subcellularLocation>
</comment>
<dbReference type="InterPro" id="IPR003788">
    <property type="entry name" value="NDUFAF7"/>
</dbReference>
<dbReference type="AlphaFoldDB" id="A0A3B0ZLG1"/>
<dbReference type="Pfam" id="PF02636">
    <property type="entry name" value="Methyltransf_28"/>
    <property type="match status" value="1"/>
</dbReference>
<keyword evidence="2 5" id="KW-0489">Methyltransferase</keyword>
<accession>A0A3B0ZLG1</accession>
<keyword evidence="3 5" id="KW-0808">Transferase</keyword>
<reference evidence="5" key="1">
    <citation type="submission" date="2018-06" db="EMBL/GenBank/DDBJ databases">
        <authorList>
            <person name="Zhirakovskaya E."/>
        </authorList>
    </citation>
    <scope>NUCLEOTIDE SEQUENCE</scope>
</reference>
<sequence length="397" mass="43849">MKRFRDIAAEASQLPMPDAFSQAHSQSLFERIADEIEAQGGRISFAQFMSQALYSPGLGYYTAGAQKFGEAGDFVTAPEISPLFSHCLAHQVAQVLGELGGGDILEYGAGSGVMALEIFRELARIDSLPNHYYIIELSADLRERQQQCLRDNEPQFLERVVWLDALPDTPINGVVLANEVLDAMPVNLFQVQQKRLQEVNVALGEQGLSFVSGDASDTLTSAGLSELAAQLPDGYRSEYNASVGPWLRSMAESLGQAAVFLIDYGYPRHEFYHPQRSGGSLMCHYRHRSHPDPLILLGLQDITAHVDFTQVAEEALNAGFEVSGFTTQAYFLLSLGLTERLAESHSDDIKQQMLVAQQVKKLTMPNEMGELFKVIALQKNLSLSLQGFTMNDQRGRL</sequence>
<evidence type="ECO:0000313" key="5">
    <source>
        <dbReference type="EMBL" id="VAW89980.1"/>
    </source>
</evidence>
<dbReference type="GO" id="GO:0035243">
    <property type="term" value="F:protein-arginine omega-N symmetric methyltransferase activity"/>
    <property type="evidence" value="ECO:0007669"/>
    <property type="project" value="TreeGrafter"/>
</dbReference>
<dbReference type="InterPro" id="IPR029063">
    <property type="entry name" value="SAM-dependent_MTases_sf"/>
</dbReference>
<gene>
    <name evidence="5" type="ORF">MNBD_GAMMA18-5</name>
</gene>